<feature type="compositionally biased region" description="Basic and acidic residues" evidence="1">
    <location>
        <begin position="262"/>
        <end position="273"/>
    </location>
</feature>
<proteinExistence type="predicted"/>
<name>A0A1G9MP67_9RHOB</name>
<feature type="region of interest" description="Disordered" evidence="1">
    <location>
        <begin position="1"/>
        <end position="24"/>
    </location>
</feature>
<evidence type="ECO:0000313" key="3">
    <source>
        <dbReference type="Proteomes" id="UP000199555"/>
    </source>
</evidence>
<feature type="region of interest" description="Disordered" evidence="1">
    <location>
        <begin position="92"/>
        <end position="120"/>
    </location>
</feature>
<dbReference type="EMBL" id="FNGE01000022">
    <property type="protein sequence ID" value="SDL75811.1"/>
    <property type="molecule type" value="Genomic_DNA"/>
</dbReference>
<feature type="region of interest" description="Disordered" evidence="1">
    <location>
        <begin position="184"/>
        <end position="284"/>
    </location>
</feature>
<organism evidence="2 3">
    <name type="scientific">Paracoccus chinensis</name>
    <dbReference type="NCBI Taxonomy" id="525640"/>
    <lineage>
        <taxon>Bacteria</taxon>
        <taxon>Pseudomonadati</taxon>
        <taxon>Pseudomonadota</taxon>
        <taxon>Alphaproteobacteria</taxon>
        <taxon>Rhodobacterales</taxon>
        <taxon>Paracoccaceae</taxon>
        <taxon>Paracoccus</taxon>
    </lineage>
</organism>
<evidence type="ECO:0000313" key="2">
    <source>
        <dbReference type="EMBL" id="SDL75811.1"/>
    </source>
</evidence>
<reference evidence="3" key="1">
    <citation type="submission" date="2016-10" db="EMBL/GenBank/DDBJ databases">
        <authorList>
            <person name="Varghese N."/>
            <person name="Submissions S."/>
        </authorList>
    </citation>
    <scope>NUCLEOTIDE SEQUENCE [LARGE SCALE GENOMIC DNA]</scope>
    <source>
        <strain evidence="3">CGMCC 1.7655</strain>
    </source>
</reference>
<gene>
    <name evidence="2" type="ORF">SAMN04487971_12225</name>
</gene>
<feature type="compositionally biased region" description="Basic and acidic residues" evidence="1">
    <location>
        <begin position="212"/>
        <end position="224"/>
    </location>
</feature>
<evidence type="ECO:0000256" key="1">
    <source>
        <dbReference type="SAM" id="MobiDB-lite"/>
    </source>
</evidence>
<protein>
    <submittedName>
        <fullName evidence="2">Uncharacterized protein</fullName>
    </submittedName>
</protein>
<dbReference type="RefSeq" id="WP_139166772.1">
    <property type="nucleotide sequence ID" value="NZ_FNGE01000022.1"/>
</dbReference>
<keyword evidence="3" id="KW-1185">Reference proteome</keyword>
<dbReference type="Proteomes" id="UP000199555">
    <property type="component" value="Unassembled WGS sequence"/>
</dbReference>
<sequence length="312" mass="34024">MPRLPARSKTIARPVLSESDHAARGRRLTDRKAAEYRRTRDRQAARGEVEFSTWVPEAHAALIRTIVMEICRAHQAGWTSSPILSWELAEAMPASQSEPSQTDTPPGHETCGEGADDPAAWRGMGLTLRRRAQARRARDRKRAAGLTRIRLIVPQALKPDVSKMVGEIRAGLEEGLLPRLSAAPTVEQISNPRHAGETTEVPAPGRPSGANLERKAEAESRDIPEPAAARSLGLAHPPSDAKPASAGRNWPPPPSGSPEAQKWLHDLFDRHGAADLSSGDQQQASTLFDDVQALNRLPSLFAADPEVRERDR</sequence>
<accession>A0A1G9MP67</accession>
<dbReference type="AlphaFoldDB" id="A0A1G9MP67"/>
<feature type="compositionally biased region" description="Polar residues" evidence="1">
    <location>
        <begin position="94"/>
        <end position="104"/>
    </location>
</feature>